<evidence type="ECO:0000313" key="5">
    <source>
        <dbReference type="Proteomes" id="UP001597285"/>
    </source>
</evidence>
<name>A0ABW4NM54_9LACT</name>
<dbReference type="EMBL" id="JBHUFF010000009">
    <property type="protein sequence ID" value="MFD1799198.1"/>
    <property type="molecule type" value="Genomic_DNA"/>
</dbReference>
<dbReference type="RefSeq" id="WP_058918888.1">
    <property type="nucleotide sequence ID" value="NZ_JBHSQC010000004.1"/>
</dbReference>
<dbReference type="Pfam" id="PF00535">
    <property type="entry name" value="Glycos_transf_2"/>
    <property type="match status" value="1"/>
</dbReference>
<keyword evidence="2" id="KW-0808">Transferase</keyword>
<evidence type="ECO:0000256" key="2">
    <source>
        <dbReference type="ARBA" id="ARBA00022679"/>
    </source>
</evidence>
<accession>A0ABW4NM54</accession>
<dbReference type="PANTHER" id="PTHR22916:SF51">
    <property type="entry name" value="GLYCOSYLTRANSFERASE EPSH-RELATED"/>
    <property type="match status" value="1"/>
</dbReference>
<evidence type="ECO:0000313" key="4">
    <source>
        <dbReference type="EMBL" id="MFD1799198.1"/>
    </source>
</evidence>
<proteinExistence type="predicted"/>
<dbReference type="Proteomes" id="UP001597285">
    <property type="component" value="Unassembled WGS sequence"/>
</dbReference>
<reference evidence="5" key="1">
    <citation type="journal article" date="2019" name="Int. J. Syst. Evol. Microbiol.">
        <title>The Global Catalogue of Microorganisms (GCM) 10K type strain sequencing project: providing services to taxonomists for standard genome sequencing and annotation.</title>
        <authorList>
            <consortium name="The Broad Institute Genomics Platform"/>
            <consortium name="The Broad Institute Genome Sequencing Center for Infectious Disease"/>
            <person name="Wu L."/>
            <person name="Ma J."/>
        </authorList>
    </citation>
    <scope>NUCLEOTIDE SEQUENCE [LARGE SCALE GENOMIC DNA]</scope>
    <source>
        <strain evidence="5">KCTC 42143</strain>
    </source>
</reference>
<organism evidence="4 5">
    <name type="scientific">Carnobacterium antarcticum</name>
    <dbReference type="NCBI Taxonomy" id="2126436"/>
    <lineage>
        <taxon>Bacteria</taxon>
        <taxon>Bacillati</taxon>
        <taxon>Bacillota</taxon>
        <taxon>Bacilli</taxon>
        <taxon>Lactobacillales</taxon>
        <taxon>Carnobacteriaceae</taxon>
        <taxon>Carnobacterium</taxon>
    </lineage>
</organism>
<feature type="domain" description="Glycosyltransferase 2-like" evidence="3">
    <location>
        <begin position="8"/>
        <end position="134"/>
    </location>
</feature>
<evidence type="ECO:0000256" key="1">
    <source>
        <dbReference type="ARBA" id="ARBA00022676"/>
    </source>
</evidence>
<dbReference type="Gene3D" id="3.90.550.10">
    <property type="entry name" value="Spore Coat Polysaccharide Biosynthesis Protein SpsA, Chain A"/>
    <property type="match status" value="1"/>
</dbReference>
<gene>
    <name evidence="4" type="ORF">ACFSBK_04895</name>
</gene>
<comment type="caution">
    <text evidence="4">The sequence shown here is derived from an EMBL/GenBank/DDBJ whole genome shotgun (WGS) entry which is preliminary data.</text>
</comment>
<dbReference type="CDD" id="cd00761">
    <property type="entry name" value="Glyco_tranf_GTA_type"/>
    <property type="match status" value="1"/>
</dbReference>
<dbReference type="PANTHER" id="PTHR22916">
    <property type="entry name" value="GLYCOSYLTRANSFERASE"/>
    <property type="match status" value="1"/>
</dbReference>
<dbReference type="InterPro" id="IPR029044">
    <property type="entry name" value="Nucleotide-diphossugar_trans"/>
</dbReference>
<dbReference type="SUPFAM" id="SSF53448">
    <property type="entry name" value="Nucleotide-diphospho-sugar transferases"/>
    <property type="match status" value="1"/>
</dbReference>
<keyword evidence="5" id="KW-1185">Reference proteome</keyword>
<protein>
    <submittedName>
        <fullName evidence="4">Glycosyltransferase family 2 protein</fullName>
    </submittedName>
</protein>
<keyword evidence="1" id="KW-0328">Glycosyltransferase</keyword>
<evidence type="ECO:0000259" key="3">
    <source>
        <dbReference type="Pfam" id="PF00535"/>
    </source>
</evidence>
<sequence>MKNNPIVSVIVPVYNVETYIEECLDSIVKQTYPYLEIIVVDDGSTDSSNQLVRKYLEDERILFIEQENKGLSGARNSGLKKATGKYLLFVDSDDYIDLTMLENLVPLMEESQADLVRFNGAAFVDGMEKTADQDYYDFSHRLKEKKIYQEDSFRANSRTFVSPVYLYLMKRSILTEYDLWFREDIIHEDELFTPQVFLSIQSMVYINAFYYYRRYRENSIMTIQSPAQQLRSFTSYLKVFKELELLYQSDTYNKEQKKLIKRQMLSIYNGLKENQSEAVSKNNEMTQIKSITLKDKSYLMLQKLWNRI</sequence>
<dbReference type="InterPro" id="IPR001173">
    <property type="entry name" value="Glyco_trans_2-like"/>
</dbReference>